<keyword evidence="2" id="KW-1185">Reference proteome</keyword>
<protein>
    <submittedName>
        <fullName evidence="1">Uncharacterized protein</fullName>
    </submittedName>
</protein>
<gene>
    <name evidence="1" type="ORF">AMECASPLE_023839</name>
</gene>
<accession>A0ABV0Y4T6</accession>
<dbReference type="EMBL" id="JAHRIP010021038">
    <property type="protein sequence ID" value="MEQ2288556.1"/>
    <property type="molecule type" value="Genomic_DNA"/>
</dbReference>
<evidence type="ECO:0000313" key="2">
    <source>
        <dbReference type="Proteomes" id="UP001469553"/>
    </source>
</evidence>
<dbReference type="Proteomes" id="UP001469553">
    <property type="component" value="Unassembled WGS sequence"/>
</dbReference>
<organism evidence="1 2">
    <name type="scientific">Ameca splendens</name>
    <dbReference type="NCBI Taxonomy" id="208324"/>
    <lineage>
        <taxon>Eukaryota</taxon>
        <taxon>Metazoa</taxon>
        <taxon>Chordata</taxon>
        <taxon>Craniata</taxon>
        <taxon>Vertebrata</taxon>
        <taxon>Euteleostomi</taxon>
        <taxon>Actinopterygii</taxon>
        <taxon>Neopterygii</taxon>
        <taxon>Teleostei</taxon>
        <taxon>Neoteleostei</taxon>
        <taxon>Acanthomorphata</taxon>
        <taxon>Ovalentaria</taxon>
        <taxon>Atherinomorphae</taxon>
        <taxon>Cyprinodontiformes</taxon>
        <taxon>Goodeidae</taxon>
        <taxon>Ameca</taxon>
    </lineage>
</organism>
<reference evidence="1 2" key="1">
    <citation type="submission" date="2021-06" db="EMBL/GenBank/DDBJ databases">
        <authorList>
            <person name="Palmer J.M."/>
        </authorList>
    </citation>
    <scope>NUCLEOTIDE SEQUENCE [LARGE SCALE GENOMIC DNA]</scope>
    <source>
        <strain evidence="1 2">AS_MEX2019</strain>
        <tissue evidence="1">Muscle</tissue>
    </source>
</reference>
<dbReference type="InterPro" id="IPR036388">
    <property type="entry name" value="WH-like_DNA-bd_sf"/>
</dbReference>
<name>A0ABV0Y4T6_9TELE</name>
<proteinExistence type="predicted"/>
<dbReference type="Gene3D" id="1.10.10.10">
    <property type="entry name" value="Winged helix-like DNA-binding domain superfamily/Winged helix DNA-binding domain"/>
    <property type="match status" value="1"/>
</dbReference>
<comment type="caution">
    <text evidence="1">The sequence shown here is derived from an EMBL/GenBank/DDBJ whole genome shotgun (WGS) entry which is preliminary data.</text>
</comment>
<evidence type="ECO:0000313" key="1">
    <source>
        <dbReference type="EMBL" id="MEQ2288556.1"/>
    </source>
</evidence>
<sequence length="76" mass="8678">MFSDHDEGISFHDLRTKLGYISMRDIRSSLAFLINEGVPTNVPATVDRQCFETPWISLIKYEENVAKNSNSTCNRP</sequence>